<evidence type="ECO:0000313" key="2">
    <source>
        <dbReference type="Proteomes" id="UP000243904"/>
    </source>
</evidence>
<organism evidence="1 2">
    <name type="scientific">Bradyrhizobium canariense</name>
    <dbReference type="NCBI Taxonomy" id="255045"/>
    <lineage>
        <taxon>Bacteria</taxon>
        <taxon>Pseudomonadati</taxon>
        <taxon>Pseudomonadota</taxon>
        <taxon>Alphaproteobacteria</taxon>
        <taxon>Hyphomicrobiales</taxon>
        <taxon>Nitrobacteraceae</taxon>
        <taxon>Bradyrhizobium</taxon>
    </lineage>
</organism>
<dbReference type="EMBL" id="LT629750">
    <property type="protein sequence ID" value="SDS31440.1"/>
    <property type="molecule type" value="Genomic_DNA"/>
</dbReference>
<proteinExistence type="predicted"/>
<reference evidence="2" key="1">
    <citation type="submission" date="2016-10" db="EMBL/GenBank/DDBJ databases">
        <authorList>
            <person name="Varghese N."/>
            <person name="Submissions S."/>
        </authorList>
    </citation>
    <scope>NUCLEOTIDE SEQUENCE [LARGE SCALE GENOMIC DNA]</scope>
    <source>
        <strain evidence="2">GAS369</strain>
    </source>
</reference>
<evidence type="ECO:0000313" key="1">
    <source>
        <dbReference type="EMBL" id="SDS31440.1"/>
    </source>
</evidence>
<gene>
    <name evidence="1" type="ORF">SAMN05444158_1671</name>
</gene>
<accession>A0A1H1R6Y7</accession>
<dbReference type="Proteomes" id="UP000243904">
    <property type="component" value="Chromosome I"/>
</dbReference>
<name>A0A1H1R6Y7_9BRAD</name>
<dbReference type="AlphaFoldDB" id="A0A1H1R6Y7"/>
<protein>
    <submittedName>
        <fullName evidence="1">Uncharacterized protein</fullName>
    </submittedName>
</protein>
<sequence>MPASIIRPVAASHRHLFRGHPFRVHLFRIHLFRIHLFRIHLFRIHLFRIHGLRTLRLFPAAVLLLYASGLAAAEAPGRPSLEKNSFYLSSAGFRVQVANDPAGQKALRALPAHRFVINGAGEALRYLYAEPEHCVCIFVGTQQAYDRYLEIARQPLKPADDVAPDYKTQAGVLLSGQPLRQSTLGDPTTLSDYLSTLYPHY</sequence>
<keyword evidence="2" id="KW-1185">Reference proteome</keyword>